<dbReference type="RefSeq" id="WP_126620210.1">
    <property type="nucleotide sequence ID" value="NZ_CP034563.1"/>
</dbReference>
<evidence type="ECO:0000313" key="4">
    <source>
        <dbReference type="EMBL" id="AZQ65468.1"/>
    </source>
</evidence>
<evidence type="ECO:0000313" key="5">
    <source>
        <dbReference type="Proteomes" id="UP000267268"/>
    </source>
</evidence>
<dbReference type="PANTHER" id="PTHR36925">
    <property type="entry name" value="COBALT-PRECORRIN-6A REDUCTASE"/>
    <property type="match status" value="1"/>
</dbReference>
<dbReference type="EMBL" id="CP034563">
    <property type="protein sequence ID" value="AZQ65468.1"/>
    <property type="molecule type" value="Genomic_DNA"/>
</dbReference>
<keyword evidence="3" id="KW-0560">Oxidoreductase</keyword>
<sequence>MVLIFGGTTEGKKVVHFFERKKIPYIYSTKTKVAFDNTPFSTYRYGVLNAKLLSAFILKNKVTTIINASHPFAKELHATIDKVGIHLGIPVIRLARKKLLIPTHPFVHFVKSYDQAKALLFGPFLGKKLLGLTGVQTIHIFKEYWKDNPAIFRILPRETSIVIAKETGIPKTKLICAMPSNNLEQEIAVIKEHKIDIVITKESGNSGFLMTKIDAALQCNLPIIIVREPSIPSSFTTIYSIEELEVLMAKAWV</sequence>
<dbReference type="Pfam" id="PF02571">
    <property type="entry name" value="CbiJ"/>
    <property type="match status" value="1"/>
</dbReference>
<keyword evidence="2" id="KW-0169">Cobalamin biosynthesis</keyword>
<dbReference type="PANTHER" id="PTHR36925:SF1">
    <property type="entry name" value="COBALT-PRECORRIN-6A REDUCTASE"/>
    <property type="match status" value="1"/>
</dbReference>
<accession>A0A3S9PB86</accession>
<dbReference type="KEGG" id="fll:EI427_24975"/>
<evidence type="ECO:0000256" key="3">
    <source>
        <dbReference type="ARBA" id="ARBA00023002"/>
    </source>
</evidence>
<dbReference type="OrthoDB" id="9780707at2"/>
<dbReference type="GO" id="GO:0009236">
    <property type="term" value="P:cobalamin biosynthetic process"/>
    <property type="evidence" value="ECO:0007669"/>
    <property type="project" value="UniProtKB-UniPathway"/>
</dbReference>
<evidence type="ECO:0000256" key="1">
    <source>
        <dbReference type="ARBA" id="ARBA00004953"/>
    </source>
</evidence>
<comment type="pathway">
    <text evidence="1">Cofactor biosynthesis; adenosylcobalamin biosynthesis.</text>
</comment>
<organism evidence="4 5">
    <name type="scientific">Flammeovirga pectinis</name>
    <dbReference type="NCBI Taxonomy" id="2494373"/>
    <lineage>
        <taxon>Bacteria</taxon>
        <taxon>Pseudomonadati</taxon>
        <taxon>Bacteroidota</taxon>
        <taxon>Cytophagia</taxon>
        <taxon>Cytophagales</taxon>
        <taxon>Flammeovirgaceae</taxon>
        <taxon>Flammeovirga</taxon>
    </lineage>
</organism>
<dbReference type="AlphaFoldDB" id="A0A3S9PB86"/>
<dbReference type="Proteomes" id="UP000267268">
    <property type="component" value="Chromosome 2"/>
</dbReference>
<keyword evidence="5" id="KW-1185">Reference proteome</keyword>
<reference evidence="4 5" key="1">
    <citation type="submission" date="2018-12" db="EMBL/GenBank/DDBJ databases">
        <title>Flammeovirga pectinis sp. nov., isolated from the gut of the Korean scallop, Patinopecten yessoensis.</title>
        <authorList>
            <person name="Bae J.-W."/>
            <person name="Jeong Y.-S."/>
            <person name="Kang W."/>
        </authorList>
    </citation>
    <scope>NUCLEOTIDE SEQUENCE [LARGE SCALE GENOMIC DNA]</scope>
    <source>
        <strain evidence="4 5">L12M1</strain>
    </source>
</reference>
<protein>
    <submittedName>
        <fullName evidence="4">Precorrin-6A/cobalt-precorrin-6A reductase</fullName>
    </submittedName>
</protein>
<dbReference type="PROSITE" id="PS51014">
    <property type="entry name" value="COBK_CBIJ"/>
    <property type="match status" value="1"/>
</dbReference>
<dbReference type="UniPathway" id="UPA00148"/>
<proteinExistence type="predicted"/>
<gene>
    <name evidence="4" type="ORF">EI427_24975</name>
</gene>
<evidence type="ECO:0000256" key="2">
    <source>
        <dbReference type="ARBA" id="ARBA00022573"/>
    </source>
</evidence>
<dbReference type="InterPro" id="IPR003723">
    <property type="entry name" value="Precorrin-6x_reduct"/>
</dbReference>
<name>A0A3S9PB86_9BACT</name>
<dbReference type="GO" id="GO:0016994">
    <property type="term" value="F:precorrin-6A reductase activity"/>
    <property type="evidence" value="ECO:0007669"/>
    <property type="project" value="InterPro"/>
</dbReference>